<comment type="cofactor">
    <cofactor evidence="11">
        <name>FAD</name>
        <dbReference type="ChEBI" id="CHEBI:57692"/>
    </cofactor>
    <text evidence="11">Binds 1 FAD per subunit.</text>
</comment>
<dbReference type="PANTHER" id="PTHR43513">
    <property type="entry name" value="DIHYDROOROTATE DEHYDROGENASE B (NAD(+)), ELECTRON TRANSFER SUBUNIT"/>
    <property type="match status" value="1"/>
</dbReference>
<feature type="binding site" evidence="12">
    <location>
        <position position="210"/>
    </location>
    <ligand>
        <name>[2Fe-2S] cluster</name>
        <dbReference type="ChEBI" id="CHEBI:190135"/>
    </ligand>
</feature>
<evidence type="ECO:0000256" key="8">
    <source>
        <dbReference type="ARBA" id="ARBA00023004"/>
    </source>
</evidence>
<comment type="similarity">
    <text evidence="1">Belongs to the PyrK family.</text>
</comment>
<keyword evidence="8 12" id="KW-0408">Iron</keyword>
<feature type="binding site" evidence="11">
    <location>
        <begin position="71"/>
        <end position="72"/>
    </location>
    <ligand>
        <name>FAD</name>
        <dbReference type="ChEBI" id="CHEBI:57692"/>
    </ligand>
</feature>
<dbReference type="Gene3D" id="3.40.50.80">
    <property type="entry name" value="Nucleotide-binding domain of ferredoxin-NADP reductase (FNR) module"/>
    <property type="match status" value="1"/>
</dbReference>
<dbReference type="GO" id="GO:0051537">
    <property type="term" value="F:2 iron, 2 sulfur cluster binding"/>
    <property type="evidence" value="ECO:0007669"/>
    <property type="project" value="UniProtKB-KW"/>
</dbReference>
<evidence type="ECO:0000313" key="15">
    <source>
        <dbReference type="Proteomes" id="UP000264062"/>
    </source>
</evidence>
<dbReference type="SUPFAM" id="SSF63380">
    <property type="entry name" value="Riboflavin synthase domain-like"/>
    <property type="match status" value="1"/>
</dbReference>
<dbReference type="PIRSF" id="PIRSF006816">
    <property type="entry name" value="Cyc3_hyd_g"/>
    <property type="match status" value="1"/>
</dbReference>
<name>A0A350H8W2_UNCW3</name>
<dbReference type="EMBL" id="DMZY01000066">
    <property type="protein sequence ID" value="HAV91978.1"/>
    <property type="molecule type" value="Genomic_DNA"/>
</dbReference>
<keyword evidence="3 11" id="KW-0285">Flavoprotein</keyword>
<keyword evidence="2" id="KW-0813">Transport</keyword>
<reference evidence="14 15" key="1">
    <citation type="journal article" date="2018" name="Nat. Biotechnol.">
        <title>A standardized bacterial taxonomy based on genome phylogeny substantially revises the tree of life.</title>
        <authorList>
            <person name="Parks D.H."/>
            <person name="Chuvochina M."/>
            <person name="Waite D.W."/>
            <person name="Rinke C."/>
            <person name="Skarshewski A."/>
            <person name="Chaumeil P.A."/>
            <person name="Hugenholtz P."/>
        </authorList>
    </citation>
    <scope>NUCLEOTIDE SEQUENCE [LARGE SCALE GENOMIC DNA]</scope>
    <source>
        <strain evidence="14">UBA9956</strain>
    </source>
</reference>
<gene>
    <name evidence="14" type="ORF">DCW38_02215</name>
</gene>
<sequence>MKVRSILLDKQEIEDNIFLLTFSREEKSEIYPGQFLSILHKSREKLLRRPFSILMHTENKISILMKKIGRGTESISEISLGSEVDMLYPLGKPFKENLDNEKTLFVAGGIGIAGIYSFIDRGRNQNIIIGDRDGEFERVAEKLFKDCLYVSERGDTRRKGRVTDFLDMFEFNTIVACGPKQMLNALKKQVQNKRYLAVCEEIMACGVGLCNGCVVKYDDNTFRRVCTDGPVLDGNRIVYE</sequence>
<accession>A0A350H8W2</accession>
<dbReference type="Pfam" id="PF10418">
    <property type="entry name" value="DHODB_Fe-S_bind"/>
    <property type="match status" value="1"/>
</dbReference>
<comment type="cofactor">
    <cofactor evidence="10">
        <name>[2Fe-2S] cluster</name>
        <dbReference type="ChEBI" id="CHEBI:190135"/>
    </cofactor>
</comment>
<dbReference type="SUPFAM" id="SSF52343">
    <property type="entry name" value="Ferredoxin reductase-like, C-terminal NADP-linked domain"/>
    <property type="match status" value="1"/>
</dbReference>
<dbReference type="AlphaFoldDB" id="A0A350H8W2"/>
<dbReference type="InterPro" id="IPR017927">
    <property type="entry name" value="FAD-bd_FR_type"/>
</dbReference>
<dbReference type="Gene3D" id="2.40.30.10">
    <property type="entry name" value="Translation factors"/>
    <property type="match status" value="1"/>
</dbReference>
<dbReference type="PANTHER" id="PTHR43513:SF3">
    <property type="entry name" value="DIHYDROOROTATE DEHYDROGENASE B (NAD(+)), ELECTRON TRANSFER SUBUNIT-RELATED"/>
    <property type="match status" value="1"/>
</dbReference>
<evidence type="ECO:0000256" key="10">
    <source>
        <dbReference type="ARBA" id="ARBA00034078"/>
    </source>
</evidence>
<feature type="binding site" evidence="12">
    <location>
        <position position="213"/>
    </location>
    <ligand>
        <name>[2Fe-2S] cluster</name>
        <dbReference type="ChEBI" id="CHEBI:190135"/>
    </ligand>
</feature>
<dbReference type="GO" id="GO:0046872">
    <property type="term" value="F:metal ion binding"/>
    <property type="evidence" value="ECO:0007669"/>
    <property type="project" value="UniProtKB-KW"/>
</dbReference>
<comment type="cofactor">
    <cofactor evidence="12">
        <name>[2Fe-2S] cluster</name>
        <dbReference type="ChEBI" id="CHEBI:190135"/>
    </cofactor>
    <text evidence="12">Binds 1 [2Fe-2S] cluster per subunit.</text>
</comment>
<dbReference type="InterPro" id="IPR050353">
    <property type="entry name" value="PyrK_electron_transfer"/>
</dbReference>
<dbReference type="Gene3D" id="2.10.240.10">
    <property type="entry name" value="Dihydroorotate dehydrogenase, electron transfer subunit"/>
    <property type="match status" value="1"/>
</dbReference>
<evidence type="ECO:0000313" key="14">
    <source>
        <dbReference type="EMBL" id="HAV91978.1"/>
    </source>
</evidence>
<feature type="binding site" evidence="11">
    <location>
        <begin position="49"/>
        <end position="52"/>
    </location>
    <ligand>
        <name>FAD</name>
        <dbReference type="ChEBI" id="CHEBI:57692"/>
    </ligand>
</feature>
<evidence type="ECO:0000256" key="11">
    <source>
        <dbReference type="PIRSR" id="PIRSR006816-1"/>
    </source>
</evidence>
<evidence type="ECO:0000259" key="13">
    <source>
        <dbReference type="PROSITE" id="PS51384"/>
    </source>
</evidence>
<keyword evidence="7" id="KW-0249">Electron transport</keyword>
<dbReference type="PROSITE" id="PS51384">
    <property type="entry name" value="FAD_FR"/>
    <property type="match status" value="1"/>
</dbReference>
<evidence type="ECO:0000256" key="9">
    <source>
        <dbReference type="ARBA" id="ARBA00023014"/>
    </source>
</evidence>
<dbReference type="GO" id="GO:0016491">
    <property type="term" value="F:oxidoreductase activity"/>
    <property type="evidence" value="ECO:0007669"/>
    <property type="project" value="InterPro"/>
</dbReference>
<feature type="domain" description="FAD-binding FR-type" evidence="13">
    <location>
        <begin position="1"/>
        <end position="96"/>
    </location>
</feature>
<evidence type="ECO:0000256" key="4">
    <source>
        <dbReference type="ARBA" id="ARBA00022714"/>
    </source>
</evidence>
<keyword evidence="9 12" id="KW-0411">Iron-sulfur</keyword>
<evidence type="ECO:0000256" key="7">
    <source>
        <dbReference type="ARBA" id="ARBA00022982"/>
    </source>
</evidence>
<feature type="binding site" evidence="12">
    <location>
        <position position="226"/>
    </location>
    <ligand>
        <name>[2Fe-2S] cluster</name>
        <dbReference type="ChEBI" id="CHEBI:190135"/>
    </ligand>
</feature>
<evidence type="ECO:0000256" key="12">
    <source>
        <dbReference type="PIRSR" id="PIRSR006816-2"/>
    </source>
</evidence>
<protein>
    <recommendedName>
        <fullName evidence="13">FAD-binding FR-type domain-containing protein</fullName>
    </recommendedName>
</protein>
<dbReference type="InterPro" id="IPR037117">
    <property type="entry name" value="Dihydroorotate_DH_ele_sf"/>
</dbReference>
<comment type="caution">
    <text evidence="14">The sequence shown here is derived from an EMBL/GenBank/DDBJ whole genome shotgun (WGS) entry which is preliminary data.</text>
</comment>
<dbReference type="GO" id="GO:0050660">
    <property type="term" value="F:flavin adenine dinucleotide binding"/>
    <property type="evidence" value="ECO:0007669"/>
    <property type="project" value="InterPro"/>
</dbReference>
<evidence type="ECO:0000256" key="5">
    <source>
        <dbReference type="ARBA" id="ARBA00022723"/>
    </source>
</evidence>
<dbReference type="GO" id="GO:0006221">
    <property type="term" value="P:pyrimidine nucleotide biosynthetic process"/>
    <property type="evidence" value="ECO:0007669"/>
    <property type="project" value="InterPro"/>
</dbReference>
<organism evidence="14 15">
    <name type="scientific">candidate division WOR-3 bacterium</name>
    <dbReference type="NCBI Taxonomy" id="2052148"/>
    <lineage>
        <taxon>Bacteria</taxon>
        <taxon>Bacteria division WOR-3</taxon>
    </lineage>
</organism>
<evidence type="ECO:0000256" key="1">
    <source>
        <dbReference type="ARBA" id="ARBA00006422"/>
    </source>
</evidence>
<dbReference type="InterPro" id="IPR017938">
    <property type="entry name" value="Riboflavin_synthase-like_b-brl"/>
</dbReference>
<keyword evidence="4 12" id="KW-0001">2Fe-2S</keyword>
<dbReference type="InterPro" id="IPR039261">
    <property type="entry name" value="FNR_nucleotide-bd"/>
</dbReference>
<keyword evidence="6 11" id="KW-0274">FAD</keyword>
<proteinExistence type="inferred from homology"/>
<dbReference type="InterPro" id="IPR012165">
    <property type="entry name" value="Cyt_c3_hydrogenase_gsu"/>
</dbReference>
<evidence type="ECO:0000256" key="3">
    <source>
        <dbReference type="ARBA" id="ARBA00022630"/>
    </source>
</evidence>
<keyword evidence="5 12" id="KW-0479">Metal-binding</keyword>
<dbReference type="InterPro" id="IPR019480">
    <property type="entry name" value="Dihydroorotate_DH_Fe-S-bd"/>
</dbReference>
<feature type="binding site" evidence="12">
    <location>
        <position position="205"/>
    </location>
    <ligand>
        <name>[2Fe-2S] cluster</name>
        <dbReference type="ChEBI" id="CHEBI:190135"/>
    </ligand>
</feature>
<evidence type="ECO:0000256" key="6">
    <source>
        <dbReference type="ARBA" id="ARBA00022827"/>
    </source>
</evidence>
<evidence type="ECO:0000256" key="2">
    <source>
        <dbReference type="ARBA" id="ARBA00022448"/>
    </source>
</evidence>
<dbReference type="Proteomes" id="UP000264062">
    <property type="component" value="Unassembled WGS sequence"/>
</dbReference>